<protein>
    <recommendedName>
        <fullName evidence="7">Myb-like domain-containing protein</fullName>
    </recommendedName>
</protein>
<evidence type="ECO:0000313" key="9">
    <source>
        <dbReference type="Proteomes" id="UP000327013"/>
    </source>
</evidence>
<evidence type="ECO:0000256" key="6">
    <source>
        <dbReference type="SAM" id="MobiDB-lite"/>
    </source>
</evidence>
<dbReference type="GO" id="GO:0003677">
    <property type="term" value="F:DNA binding"/>
    <property type="evidence" value="ECO:0007669"/>
    <property type="project" value="UniProtKB-KW"/>
</dbReference>
<dbReference type="OrthoDB" id="691673at2759"/>
<dbReference type="InterPro" id="IPR001005">
    <property type="entry name" value="SANT/Myb"/>
</dbReference>
<proteinExistence type="predicted"/>
<evidence type="ECO:0000256" key="4">
    <source>
        <dbReference type="ARBA" id="ARBA00023163"/>
    </source>
</evidence>
<keyword evidence="5" id="KW-0539">Nucleus</keyword>
<dbReference type="EMBL" id="CM017321">
    <property type="protein sequence ID" value="KAE7995217.1"/>
    <property type="molecule type" value="Genomic_DNA"/>
</dbReference>
<dbReference type="GO" id="GO:0005634">
    <property type="term" value="C:nucleus"/>
    <property type="evidence" value="ECO:0007669"/>
    <property type="project" value="UniProtKB-SubCell"/>
</dbReference>
<dbReference type="AlphaFoldDB" id="A0A5N6Q7J9"/>
<feature type="region of interest" description="Disordered" evidence="6">
    <location>
        <begin position="112"/>
        <end position="170"/>
    </location>
</feature>
<dbReference type="PROSITE" id="PS50090">
    <property type="entry name" value="MYB_LIKE"/>
    <property type="match status" value="1"/>
</dbReference>
<keyword evidence="4" id="KW-0804">Transcription</keyword>
<keyword evidence="3" id="KW-0238">DNA-binding</keyword>
<feature type="compositionally biased region" description="Acidic residues" evidence="6">
    <location>
        <begin position="140"/>
        <end position="155"/>
    </location>
</feature>
<name>A0A5N6Q7J9_9ROSI</name>
<dbReference type="Gene3D" id="1.10.10.60">
    <property type="entry name" value="Homeodomain-like"/>
    <property type="match status" value="1"/>
</dbReference>
<organism evidence="8 9">
    <name type="scientific">Carpinus fangiana</name>
    <dbReference type="NCBI Taxonomy" id="176857"/>
    <lineage>
        <taxon>Eukaryota</taxon>
        <taxon>Viridiplantae</taxon>
        <taxon>Streptophyta</taxon>
        <taxon>Embryophyta</taxon>
        <taxon>Tracheophyta</taxon>
        <taxon>Spermatophyta</taxon>
        <taxon>Magnoliopsida</taxon>
        <taxon>eudicotyledons</taxon>
        <taxon>Gunneridae</taxon>
        <taxon>Pentapetalae</taxon>
        <taxon>rosids</taxon>
        <taxon>fabids</taxon>
        <taxon>Fagales</taxon>
        <taxon>Betulaceae</taxon>
        <taxon>Carpinus</taxon>
    </lineage>
</organism>
<evidence type="ECO:0000256" key="1">
    <source>
        <dbReference type="ARBA" id="ARBA00004123"/>
    </source>
</evidence>
<evidence type="ECO:0000256" key="2">
    <source>
        <dbReference type="ARBA" id="ARBA00023015"/>
    </source>
</evidence>
<evidence type="ECO:0000259" key="7">
    <source>
        <dbReference type="PROSITE" id="PS50090"/>
    </source>
</evidence>
<dbReference type="GO" id="GO:0006355">
    <property type="term" value="P:regulation of DNA-templated transcription"/>
    <property type="evidence" value="ECO:0007669"/>
    <property type="project" value="UniProtKB-ARBA"/>
</dbReference>
<accession>A0A5N6Q7J9</accession>
<keyword evidence="2" id="KW-0805">Transcription regulation</keyword>
<evidence type="ECO:0000256" key="5">
    <source>
        <dbReference type="ARBA" id="ARBA00023242"/>
    </source>
</evidence>
<keyword evidence="9" id="KW-1185">Reference proteome</keyword>
<sequence length="364" mass="40843">MERFAGDGGAPSMEMTFPDHVAPFPEAVELIYAHPTAAMHSSAELIGHGQTLPPKKLRPIRCCSVRYPEAHSGTLGSCSTEEEEVGFLDGVRSEFFEAPGKAGAGEAVKGGGFGGGLMGDDPDIVGSGPGPGEWGPSCEYEAEESSSSSDDENGYDDSTANFREPMDRKRKRKSRRKLELFLENLVTKVMERQEQMHKQLIEIIEKRERERIIREEAWKQQEMQRMKREEELRAQETSRSLALISFIQNLLCQEIQILEPVTTQCKGEDGGQMGMQNDIKCNPNNRRWDEAEVQALITLRSALEHNVPLTGSKQSIWEEISVGLRSMGYNRTALMCKQKWAGINRNFRGKKHPTDGKICQYIFS</sequence>
<evidence type="ECO:0000256" key="3">
    <source>
        <dbReference type="ARBA" id="ARBA00023125"/>
    </source>
</evidence>
<gene>
    <name evidence="8" type="ORF">FH972_000038</name>
</gene>
<comment type="subcellular location">
    <subcellularLocation>
        <location evidence="1">Nucleus</location>
    </subcellularLocation>
</comment>
<dbReference type="InterPro" id="IPR044822">
    <property type="entry name" value="Myb_DNA-bind_4"/>
</dbReference>
<dbReference type="Proteomes" id="UP000327013">
    <property type="component" value="Chromosome 1"/>
</dbReference>
<dbReference type="PANTHER" id="PTHR21654">
    <property type="entry name" value="FI21293P1"/>
    <property type="match status" value="1"/>
</dbReference>
<reference evidence="8 9" key="1">
    <citation type="submission" date="2019-06" db="EMBL/GenBank/DDBJ databases">
        <title>A chromosomal-level reference genome of Carpinus fangiana (Coryloideae, Betulaceae).</title>
        <authorList>
            <person name="Yang X."/>
            <person name="Wang Z."/>
            <person name="Zhang L."/>
            <person name="Hao G."/>
            <person name="Liu J."/>
            <person name="Yang Y."/>
        </authorList>
    </citation>
    <scope>NUCLEOTIDE SEQUENCE [LARGE SCALE GENOMIC DNA]</scope>
    <source>
        <strain evidence="8">Cfa_2016G</strain>
        <tissue evidence="8">Leaf</tissue>
    </source>
</reference>
<dbReference type="SMART" id="SM00717">
    <property type="entry name" value="SANT"/>
    <property type="match status" value="1"/>
</dbReference>
<dbReference type="PANTHER" id="PTHR21654:SF7">
    <property type="entry name" value="HOMEODOMAIN-LIKE SUPERFAMILY PROTEIN"/>
    <property type="match status" value="1"/>
</dbReference>
<feature type="domain" description="Myb-like" evidence="7">
    <location>
        <begin position="280"/>
        <end position="344"/>
    </location>
</feature>
<dbReference type="CDD" id="cd12203">
    <property type="entry name" value="GT1"/>
    <property type="match status" value="1"/>
</dbReference>
<evidence type="ECO:0000313" key="8">
    <source>
        <dbReference type="EMBL" id="KAE7995217.1"/>
    </source>
</evidence>
<dbReference type="Pfam" id="PF13837">
    <property type="entry name" value="Myb_DNA-bind_4"/>
    <property type="match status" value="1"/>
</dbReference>